<keyword evidence="4" id="KW-0597">Phosphoprotein</keyword>
<dbReference type="FunFam" id="2.40.50.140:FF:000196">
    <property type="entry name" value="rRNA biogenesis protein RRP5"/>
    <property type="match status" value="1"/>
</dbReference>
<dbReference type="EMBL" id="HF935419">
    <property type="protein sequence ID" value="CCX08557.1"/>
    <property type="molecule type" value="Genomic_DNA"/>
</dbReference>
<protein>
    <recommendedName>
        <fullName evidence="8">rRNA biogenesis protein RRP5</fullName>
    </recommendedName>
    <alternativeName>
        <fullName evidence="9">Ribosomal RNA-processing protein 5</fullName>
    </alternativeName>
</protein>
<dbReference type="OMA" id="GQYLRAY"/>
<dbReference type="SMART" id="SM00316">
    <property type="entry name" value="S1"/>
    <property type="match status" value="12"/>
</dbReference>
<evidence type="ECO:0000256" key="10">
    <source>
        <dbReference type="SAM" id="MobiDB-lite"/>
    </source>
</evidence>
<evidence type="ECO:0000256" key="5">
    <source>
        <dbReference type="ARBA" id="ARBA00022737"/>
    </source>
</evidence>
<dbReference type="CDD" id="cd05706">
    <property type="entry name" value="S1_Rrp5_repeat_sc10"/>
    <property type="match status" value="1"/>
</dbReference>
<feature type="compositionally biased region" description="Acidic residues" evidence="10">
    <location>
        <begin position="187"/>
        <end position="204"/>
    </location>
</feature>
<feature type="domain" description="S1 motif" evidence="11">
    <location>
        <begin position="1227"/>
        <end position="1296"/>
    </location>
</feature>
<keyword evidence="5" id="KW-0677">Repeat</keyword>
<feature type="compositionally biased region" description="Polar residues" evidence="10">
    <location>
        <begin position="12"/>
        <end position="22"/>
    </location>
</feature>
<evidence type="ECO:0000256" key="1">
    <source>
        <dbReference type="ARBA" id="ARBA00004604"/>
    </source>
</evidence>
<feature type="domain" description="S1 motif" evidence="11">
    <location>
        <begin position="1133"/>
        <end position="1202"/>
    </location>
</feature>
<dbReference type="CDD" id="cd05697">
    <property type="entry name" value="S1_Rrp5_repeat_hs5"/>
    <property type="match status" value="1"/>
</dbReference>
<dbReference type="PANTHER" id="PTHR23270">
    <property type="entry name" value="PROGRAMMED CELL DEATH PROTEIN 11 PRE-RRNA PROCESSING PROTEIN RRP5"/>
    <property type="match status" value="1"/>
</dbReference>
<keyword evidence="2" id="KW-0690">Ribosome biogenesis</keyword>
<dbReference type="SUPFAM" id="SSF50249">
    <property type="entry name" value="Nucleic acid-binding proteins"/>
    <property type="match status" value="12"/>
</dbReference>
<feature type="domain" description="S1 motif" evidence="11">
    <location>
        <begin position="644"/>
        <end position="713"/>
    </location>
</feature>
<dbReference type="InterPro" id="IPR012340">
    <property type="entry name" value="NA-bd_OB-fold"/>
</dbReference>
<dbReference type="InterPro" id="IPR057302">
    <property type="entry name" value="Rrp5_S1"/>
</dbReference>
<dbReference type="Pfam" id="PF23459">
    <property type="entry name" value="S1_RRP5"/>
    <property type="match status" value="3"/>
</dbReference>
<dbReference type="PANTHER" id="PTHR23270:SF10">
    <property type="entry name" value="PROTEIN RRP5 HOMOLOG"/>
    <property type="match status" value="1"/>
</dbReference>
<dbReference type="CDD" id="cd05708">
    <property type="entry name" value="S1_Rrp5_repeat_sc12"/>
    <property type="match status" value="1"/>
</dbReference>
<feature type="region of interest" description="Disordered" evidence="10">
    <location>
        <begin position="185"/>
        <end position="205"/>
    </location>
</feature>
<dbReference type="SMART" id="SM00386">
    <property type="entry name" value="HAT"/>
    <property type="match status" value="6"/>
</dbReference>
<dbReference type="eggNOG" id="KOG1070">
    <property type="taxonomic scope" value="Eukaryota"/>
</dbReference>
<comment type="subcellular location">
    <subcellularLocation>
        <location evidence="1">Nucleus</location>
        <location evidence="1">Nucleolus</location>
    </subcellularLocation>
</comment>
<feature type="domain" description="S1 motif" evidence="11">
    <location>
        <begin position="555"/>
        <end position="625"/>
    </location>
</feature>
<feature type="domain" description="S1 motif" evidence="11">
    <location>
        <begin position="269"/>
        <end position="337"/>
    </location>
</feature>
<dbReference type="InterPro" id="IPR003029">
    <property type="entry name" value="S1_domain"/>
</dbReference>
<feature type="region of interest" description="Disordered" evidence="10">
    <location>
        <begin position="96"/>
        <end position="130"/>
    </location>
</feature>
<dbReference type="CDD" id="cd05693">
    <property type="entry name" value="S1_Rrp5_repeat_hs1_sc1"/>
    <property type="match status" value="1"/>
</dbReference>
<dbReference type="CDD" id="cd05703">
    <property type="entry name" value="S1_Rrp5_repeat_hs12_sc9"/>
    <property type="match status" value="1"/>
</dbReference>
<dbReference type="GO" id="GO:0003723">
    <property type="term" value="F:RNA binding"/>
    <property type="evidence" value="ECO:0007669"/>
    <property type="project" value="TreeGrafter"/>
</dbReference>
<dbReference type="CDD" id="cd05698">
    <property type="entry name" value="S1_Rrp5_repeat_hs6_sc5"/>
    <property type="match status" value="1"/>
</dbReference>
<evidence type="ECO:0000256" key="7">
    <source>
        <dbReference type="ARBA" id="ARBA00055575"/>
    </source>
</evidence>
<dbReference type="InterPro" id="IPR011990">
    <property type="entry name" value="TPR-like_helical_dom_sf"/>
</dbReference>
<accession>U4L105</accession>
<feature type="domain" description="S1 motif" evidence="11">
    <location>
        <begin position="732"/>
        <end position="809"/>
    </location>
</feature>
<evidence type="ECO:0000256" key="4">
    <source>
        <dbReference type="ARBA" id="ARBA00022553"/>
    </source>
</evidence>
<dbReference type="Pfam" id="PF24685">
    <property type="entry name" value="OB_RRP5_4th"/>
    <property type="match status" value="1"/>
</dbReference>
<keyword evidence="13" id="KW-1185">Reference proteome</keyword>
<feature type="domain" description="S1 motif" evidence="11">
    <location>
        <begin position="831"/>
        <end position="900"/>
    </location>
</feature>
<feature type="domain" description="S1 motif" evidence="11">
    <location>
        <begin position="462"/>
        <end position="538"/>
    </location>
</feature>
<dbReference type="FunFam" id="2.40.50.140:FF:000159">
    <property type="entry name" value="rRNA biogenesis protein rrp5"/>
    <property type="match status" value="1"/>
</dbReference>
<sequence length="1782" mass="195214">MAHENKRKRPQESASTTKSKPFTKSDSDSSNKRIKPSGDAPSKPVSSTLKAVREEESSFPRGGASALTPLEFKEVHNEAMRDVLFEAGGAAAASALAGDSQKPKKKLKRNDKKGGKTSEPKEKKETGPKVEGLSYKKLVPGTLVLGCIEKINSMDITLSLPNNLVGFIPITQISDKVNERIEAMTQESDDENDNEADDAEMPETDDVKLDSMFRVGQYLRAYVLHSKEEVEKKGPKGEKVASKTKKRIELSIFPAKANTGLATSDLTVGTTVQASVVSVEDHGLVMDLGMEGELKGFLSSKELGAGLKIADVKEGQVMFCTVTGTSSNGKIVKLSADIEQKFSKKGKLAGGKASWWLSQANTVDAFLPGTGVEVLVTDVGKNGGVVGTIMGMLDAVGDFFHVAGWDQTALEEKVKVGNKIKARITTLYPNAETKKVGFSILPHVLSFTPAAESHPLNALPIGTIIDQAKIIGSDTSLGLFVDTGVEGVPGFVHISRISSEEKIESLEKTTGAYKIGATHAARVLGFNPMDGLFLLSMEKRVLEQPYLRVEDVKIGSVIKGKIEKILERGGVIITVADGISGIVEEAHLADTKLKHPEKKFRIGMEVKARVLATNPQKRKVRLTMKKTLVNSDLPVIASYDVEPGMQSVGTLVSVLAHGAVVKFYAGVSAFLPVSEMSEAYIQNPSQHFTVGQSLTVHVLNTDAEERKMRVSCKDPGSFGDAQKTALANLKVGQLVSGKISEKSNDDIIVELEDVGATGLKGVVIIGHLTDGSQEKNTNAFRKFRAGQKLTDLVVIDKNDLRRMIHLSTKPSLVAAAKDKTIVHSFKQINEGAVLKGWIKNTASMGAFVSFPGGLVGLALKGSIPIEKAVLPNFGYNKFQSVEARVYAVDMEDQRFLVDLKPPHAPKERTEGEKAVPLDAINPVDGVSKTVDDYRPGKLTKAKIISVQETQINVQLADGIQGRVDVSQVFDSFNDIKNKKAPLKEYKKGDIIDVKVVGLHDARNHRFLAISHRTSSNKTPIFELTAKPSALKSQDAEEALALEKITTGSTWIAFVNNISEECAWVNISPDIRGRVRLLDLSDDVAQLKDVEKHFPAGKALKVTVTNVDAAHGKLDLSAKRSTGKPLDIDSLSKGMVLAGRVTKVMDRSVLVQLSDSVVGSVSLVDIADDFTQAKVSNFEKNEIIRVCVLDVDKSNKRVSLSTRPSKVLNSDLPVKDAEVNVIRDVQDRELRRGFVKNVSDKGLFVTLGPNVTAWVKVSDLSDSFLKEWKSKFKVDQVVEGRIIAVDYPLGHIQMSLRPSAISGKIPEKQSGLEDFTKGQIVTGKIKKVAEYGVFVAIDGSNVSGLCHVSQIADRKVEDISKLYEEGDPVKAKILAIDTEKRRISFGLKASYFVEAEPESEDGGMDLDEEEADSDDDAESDGGVDLSHVKDLNIDEDEEDEEESDDDIEMEDAPPATEGISTGGFDWTASDIFSKATAADSDAESDDEKKNKKKKKSEIKQDLTGDMVSREPQSVTDFERLVLGEPNDSKLWIQYMAFQLQLGEVEKAREIAERAIKTILQKEDSERRNVWVALLNMENAYGDDETLEATFKRAVQYNDSQDMHERMASIYIQSGKTTKADDLFKVMIKKFSQVPKIWVNYADFLLSNNDRVPARELLKRALQALPRDLHRDLIIRFAQLEFRTGDPERGRTLFENLIGAYNKRMDIWNVFIDMEMKHGGEEKVQADGVRALFKRAVADEKCTAKAAAALFKKWKEFEEKLGNEKGVNEVLVRAKAYVASKKAE</sequence>
<proteinExistence type="predicted"/>
<feature type="compositionally biased region" description="Basic and acidic residues" evidence="10">
    <location>
        <begin position="112"/>
        <end position="128"/>
    </location>
</feature>
<feature type="compositionally biased region" description="Acidic residues" evidence="10">
    <location>
        <begin position="1394"/>
        <end position="1420"/>
    </location>
</feature>
<evidence type="ECO:0000256" key="9">
    <source>
        <dbReference type="ARBA" id="ARBA00076674"/>
    </source>
</evidence>
<feature type="region of interest" description="Disordered" evidence="10">
    <location>
        <begin position="1"/>
        <end position="70"/>
    </location>
</feature>
<dbReference type="InterPro" id="IPR057301">
    <property type="entry name" value="Rrp5_OB_4th"/>
</dbReference>
<dbReference type="Gene3D" id="2.40.50.140">
    <property type="entry name" value="Nucleic acid-binding proteins"/>
    <property type="match status" value="12"/>
</dbReference>
<evidence type="ECO:0000256" key="3">
    <source>
        <dbReference type="ARBA" id="ARBA00022552"/>
    </source>
</evidence>
<feature type="domain" description="S1 motif" evidence="11">
    <location>
        <begin position="936"/>
        <end position="1012"/>
    </location>
</feature>
<dbReference type="InterPro" id="IPR003107">
    <property type="entry name" value="HAT"/>
</dbReference>
<keyword evidence="3" id="KW-0698">rRNA processing</keyword>
<organism evidence="12 13">
    <name type="scientific">Pyronema omphalodes (strain CBS 100304)</name>
    <name type="common">Pyronema confluens</name>
    <dbReference type="NCBI Taxonomy" id="1076935"/>
    <lineage>
        <taxon>Eukaryota</taxon>
        <taxon>Fungi</taxon>
        <taxon>Dikarya</taxon>
        <taxon>Ascomycota</taxon>
        <taxon>Pezizomycotina</taxon>
        <taxon>Pezizomycetes</taxon>
        <taxon>Pezizales</taxon>
        <taxon>Pyronemataceae</taxon>
        <taxon>Pyronema</taxon>
    </lineage>
</organism>
<dbReference type="FunFam" id="2.40.50.140:FF:000103">
    <property type="entry name" value="protein RRP5 homolog"/>
    <property type="match status" value="2"/>
</dbReference>
<evidence type="ECO:0000259" key="11">
    <source>
        <dbReference type="PROSITE" id="PS50126"/>
    </source>
</evidence>
<dbReference type="InterPro" id="IPR045209">
    <property type="entry name" value="Rrp5"/>
</dbReference>
<dbReference type="GO" id="GO:0032040">
    <property type="term" value="C:small-subunit processome"/>
    <property type="evidence" value="ECO:0007669"/>
    <property type="project" value="TreeGrafter"/>
</dbReference>
<feature type="domain" description="S1 motif" evidence="11">
    <location>
        <begin position="1317"/>
        <end position="1387"/>
    </location>
</feature>
<dbReference type="Gene3D" id="1.25.40.10">
    <property type="entry name" value="Tetratricopeptide repeat domain"/>
    <property type="match status" value="1"/>
</dbReference>
<gene>
    <name evidence="12" type="ORF">PCON_08150</name>
</gene>
<keyword evidence="6" id="KW-0539">Nucleus</keyword>
<name>U4L105_PYROM</name>
<comment type="function">
    <text evidence="7">Involved in the biogenesis of rRNA. Required for the formation of 18S and 5.8S rRNA.</text>
</comment>
<dbReference type="OrthoDB" id="412781at2759"/>
<dbReference type="STRING" id="1076935.U4L105"/>
<dbReference type="PROSITE" id="PS50126">
    <property type="entry name" value="S1"/>
    <property type="match status" value="12"/>
</dbReference>
<feature type="domain" description="S1 motif" evidence="11">
    <location>
        <begin position="1047"/>
        <end position="1118"/>
    </location>
</feature>
<reference evidence="12 13" key="1">
    <citation type="journal article" date="2013" name="PLoS Genet.">
        <title>The genome and development-dependent transcriptomes of Pyronema confluens: a window into fungal evolution.</title>
        <authorList>
            <person name="Traeger S."/>
            <person name="Altegoer F."/>
            <person name="Freitag M."/>
            <person name="Gabaldon T."/>
            <person name="Kempken F."/>
            <person name="Kumar A."/>
            <person name="Marcet-Houben M."/>
            <person name="Poggeler S."/>
            <person name="Stajich J.E."/>
            <person name="Nowrousian M."/>
        </authorList>
    </citation>
    <scope>NUCLEOTIDE SEQUENCE [LARGE SCALE GENOMIC DNA]</scope>
    <source>
        <strain evidence="13">CBS 100304</strain>
        <tissue evidence="12">Vegetative mycelium</tissue>
    </source>
</reference>
<dbReference type="FunFam" id="2.40.50.140:FF:000278">
    <property type="entry name" value="rRNA biogenesis protein rrp5"/>
    <property type="match status" value="1"/>
</dbReference>
<evidence type="ECO:0000313" key="13">
    <source>
        <dbReference type="Proteomes" id="UP000018144"/>
    </source>
</evidence>
<dbReference type="Pfam" id="PF00575">
    <property type="entry name" value="S1"/>
    <property type="match status" value="3"/>
</dbReference>
<dbReference type="FunFam" id="2.40.50.140:FF:000155">
    <property type="entry name" value="rRNA biogenesis protein RRP5"/>
    <property type="match status" value="1"/>
</dbReference>
<evidence type="ECO:0000313" key="12">
    <source>
        <dbReference type="EMBL" id="CCX08557.1"/>
    </source>
</evidence>
<evidence type="ECO:0000256" key="2">
    <source>
        <dbReference type="ARBA" id="ARBA00022517"/>
    </source>
</evidence>
<feature type="domain" description="S1 motif" evidence="11">
    <location>
        <begin position="141"/>
        <end position="253"/>
    </location>
</feature>
<dbReference type="Proteomes" id="UP000018144">
    <property type="component" value="Unassembled WGS sequence"/>
</dbReference>
<feature type="region of interest" description="Disordered" evidence="10">
    <location>
        <begin position="1393"/>
        <end position="1509"/>
    </location>
</feature>
<feature type="compositionally biased region" description="Acidic residues" evidence="10">
    <location>
        <begin position="1432"/>
        <end position="1450"/>
    </location>
</feature>
<dbReference type="GO" id="GO:0006364">
    <property type="term" value="P:rRNA processing"/>
    <property type="evidence" value="ECO:0007669"/>
    <property type="project" value="UniProtKB-KW"/>
</dbReference>
<dbReference type="FunFam" id="2.40.50.140:FF:000279">
    <property type="entry name" value="rRNA biogenesis protein rrp5"/>
    <property type="match status" value="1"/>
</dbReference>
<evidence type="ECO:0000256" key="6">
    <source>
        <dbReference type="ARBA" id="ARBA00023242"/>
    </source>
</evidence>
<dbReference type="InterPro" id="IPR048059">
    <property type="entry name" value="Rrp5_S1_rpt_hs1_sc1"/>
</dbReference>
<dbReference type="SUPFAM" id="SSF48452">
    <property type="entry name" value="TPR-like"/>
    <property type="match status" value="2"/>
</dbReference>
<dbReference type="CDD" id="cd05702">
    <property type="entry name" value="S1_Rrp5_repeat_hs11_sc8"/>
    <property type="match status" value="1"/>
</dbReference>
<dbReference type="InterPro" id="IPR048058">
    <property type="entry name" value="Rrp5_S1_rpt_hs11_sc8"/>
</dbReference>
<evidence type="ECO:0000256" key="8">
    <source>
        <dbReference type="ARBA" id="ARBA00073619"/>
    </source>
</evidence>